<accession>A0AAW1CGX9</accession>
<proteinExistence type="predicted"/>
<evidence type="ECO:0008006" key="3">
    <source>
        <dbReference type="Google" id="ProtNLM"/>
    </source>
</evidence>
<evidence type="ECO:0000313" key="1">
    <source>
        <dbReference type="EMBL" id="KAK9496703.1"/>
    </source>
</evidence>
<sequence length="192" mass="23058">MKFNWVTQLKNKLNVLGASDFLCINSVQEMRKEMKNVLLKCNNHYLSKDINSVFNSSFNIFYRKISNLNFRENYLNERVNINKQRIVSQLRLCRHNCFRIIYKGKLFYFDDESICNYCNLNQPNNLSHFLLHCSIIQNYRSKYTQKYLKNDANDLENLEILLTIRNVDHLNNLYFFTLSSLNFFDFINTVSQ</sequence>
<name>A0AAW1CGX9_9HEMI</name>
<evidence type="ECO:0000313" key="2">
    <source>
        <dbReference type="Proteomes" id="UP001461498"/>
    </source>
</evidence>
<keyword evidence="2" id="KW-1185">Reference proteome</keyword>
<dbReference type="EMBL" id="JAPXFL010000061">
    <property type="protein sequence ID" value="KAK9496703.1"/>
    <property type="molecule type" value="Genomic_DNA"/>
</dbReference>
<gene>
    <name evidence="1" type="ORF">O3M35_013067</name>
</gene>
<comment type="caution">
    <text evidence="1">The sequence shown here is derived from an EMBL/GenBank/DDBJ whole genome shotgun (WGS) entry which is preliminary data.</text>
</comment>
<reference evidence="1 2" key="1">
    <citation type="submission" date="2022-12" db="EMBL/GenBank/DDBJ databases">
        <title>Chromosome-level genome assembly of true bugs.</title>
        <authorList>
            <person name="Ma L."/>
            <person name="Li H."/>
        </authorList>
    </citation>
    <scope>NUCLEOTIDE SEQUENCE [LARGE SCALE GENOMIC DNA]</scope>
    <source>
        <strain evidence="1">Lab_2022b</strain>
    </source>
</reference>
<dbReference type="AlphaFoldDB" id="A0AAW1CGX9"/>
<organism evidence="1 2">
    <name type="scientific">Rhynocoris fuscipes</name>
    <dbReference type="NCBI Taxonomy" id="488301"/>
    <lineage>
        <taxon>Eukaryota</taxon>
        <taxon>Metazoa</taxon>
        <taxon>Ecdysozoa</taxon>
        <taxon>Arthropoda</taxon>
        <taxon>Hexapoda</taxon>
        <taxon>Insecta</taxon>
        <taxon>Pterygota</taxon>
        <taxon>Neoptera</taxon>
        <taxon>Paraneoptera</taxon>
        <taxon>Hemiptera</taxon>
        <taxon>Heteroptera</taxon>
        <taxon>Panheteroptera</taxon>
        <taxon>Cimicomorpha</taxon>
        <taxon>Reduviidae</taxon>
        <taxon>Harpactorinae</taxon>
        <taxon>Harpactorini</taxon>
        <taxon>Rhynocoris</taxon>
    </lineage>
</organism>
<dbReference type="Proteomes" id="UP001461498">
    <property type="component" value="Unassembled WGS sequence"/>
</dbReference>
<protein>
    <recommendedName>
        <fullName evidence="3">Reverse transcriptase zinc-binding domain-containing protein</fullName>
    </recommendedName>
</protein>